<gene>
    <name evidence="2" type="ORF">JD79_03937</name>
</gene>
<dbReference type="EMBL" id="QGTX01000001">
    <property type="protein sequence ID" value="PWW24747.1"/>
    <property type="molecule type" value="Genomic_DNA"/>
</dbReference>
<dbReference type="AlphaFoldDB" id="A0A317QPE8"/>
<feature type="compositionally biased region" description="Pro residues" evidence="1">
    <location>
        <begin position="85"/>
        <end position="94"/>
    </location>
</feature>
<reference evidence="3" key="1">
    <citation type="submission" date="2018-05" db="EMBL/GenBank/DDBJ databases">
        <authorList>
            <person name="Klenk H.-P."/>
            <person name="Huntemann M."/>
            <person name="Clum A."/>
            <person name="Pillay M."/>
            <person name="Palaniappan K."/>
            <person name="Varghese N."/>
            <person name="Mikhailova N."/>
            <person name="Stamatis D."/>
            <person name="Reddy T."/>
            <person name="Daum C."/>
            <person name="Shapiro N."/>
            <person name="Ivanova N."/>
            <person name="Kyrpides N."/>
            <person name="Woyke T."/>
        </authorList>
    </citation>
    <scope>NUCLEOTIDE SEQUENCE [LARGE SCALE GENOMIC DNA]</scope>
    <source>
        <strain evidence="3">DSM 45417</strain>
    </source>
</reference>
<feature type="region of interest" description="Disordered" evidence="1">
    <location>
        <begin position="82"/>
        <end position="113"/>
    </location>
</feature>
<evidence type="ECO:0000256" key="1">
    <source>
        <dbReference type="SAM" id="MobiDB-lite"/>
    </source>
</evidence>
<dbReference type="RefSeq" id="WP_110006844.1">
    <property type="nucleotide sequence ID" value="NZ_QGTX01000001.1"/>
</dbReference>
<dbReference type="Proteomes" id="UP000246661">
    <property type="component" value="Unassembled WGS sequence"/>
</dbReference>
<name>A0A317QPE8_9ACTN</name>
<evidence type="ECO:0000313" key="3">
    <source>
        <dbReference type="Proteomes" id="UP000246661"/>
    </source>
</evidence>
<feature type="region of interest" description="Disordered" evidence="1">
    <location>
        <begin position="22"/>
        <end position="45"/>
    </location>
</feature>
<proteinExistence type="predicted"/>
<keyword evidence="3" id="KW-1185">Reference proteome</keyword>
<comment type="caution">
    <text evidence="2">The sequence shown here is derived from an EMBL/GenBank/DDBJ whole genome shotgun (WGS) entry which is preliminary data.</text>
</comment>
<organism evidence="2 3">
    <name type="scientific">Geodermatophilus normandii</name>
    <dbReference type="NCBI Taxonomy" id="1137989"/>
    <lineage>
        <taxon>Bacteria</taxon>
        <taxon>Bacillati</taxon>
        <taxon>Actinomycetota</taxon>
        <taxon>Actinomycetes</taxon>
        <taxon>Geodermatophilales</taxon>
        <taxon>Geodermatophilaceae</taxon>
        <taxon>Geodermatophilus</taxon>
    </lineage>
</organism>
<accession>A0A317QPE8</accession>
<evidence type="ECO:0000313" key="2">
    <source>
        <dbReference type="EMBL" id="PWW24747.1"/>
    </source>
</evidence>
<feature type="compositionally biased region" description="Low complexity" evidence="1">
    <location>
        <begin position="95"/>
        <end position="105"/>
    </location>
</feature>
<protein>
    <submittedName>
        <fullName evidence="2">Uncharacterized protein</fullName>
    </submittedName>
</protein>
<feature type="compositionally biased region" description="Gly residues" evidence="1">
    <location>
        <begin position="34"/>
        <end position="44"/>
    </location>
</feature>
<sequence>MSEGADWLDQARRLVAGVGQAWAESGAGEHADAGHGGPGHGPGGDCQWCPLCRAAAVARRPEVSEALADLLSSAAVALRTVATPPEAPAGPEQPVPAEEAAPEPARVQHIELG</sequence>